<organism evidence="1 2">
    <name type="scientific">Armillaria ostoyae</name>
    <name type="common">Armillaria root rot fungus</name>
    <dbReference type="NCBI Taxonomy" id="47428"/>
    <lineage>
        <taxon>Eukaryota</taxon>
        <taxon>Fungi</taxon>
        <taxon>Dikarya</taxon>
        <taxon>Basidiomycota</taxon>
        <taxon>Agaricomycotina</taxon>
        <taxon>Agaricomycetes</taxon>
        <taxon>Agaricomycetidae</taxon>
        <taxon>Agaricales</taxon>
        <taxon>Marasmiineae</taxon>
        <taxon>Physalacriaceae</taxon>
        <taxon>Armillaria</taxon>
    </lineage>
</organism>
<keyword evidence="2" id="KW-1185">Reference proteome</keyword>
<reference evidence="2" key="1">
    <citation type="journal article" date="2017" name="Nat. Ecol. Evol.">
        <title>Genome expansion and lineage-specific genetic innovations in the forest pathogenic fungi Armillaria.</title>
        <authorList>
            <person name="Sipos G."/>
            <person name="Prasanna A.N."/>
            <person name="Walter M.C."/>
            <person name="O'Connor E."/>
            <person name="Balint B."/>
            <person name="Krizsan K."/>
            <person name="Kiss B."/>
            <person name="Hess J."/>
            <person name="Varga T."/>
            <person name="Slot J."/>
            <person name="Riley R."/>
            <person name="Boka B."/>
            <person name="Rigling D."/>
            <person name="Barry K."/>
            <person name="Lee J."/>
            <person name="Mihaltcheva S."/>
            <person name="LaButti K."/>
            <person name="Lipzen A."/>
            <person name="Waldron R."/>
            <person name="Moloney N.M."/>
            <person name="Sperisen C."/>
            <person name="Kredics L."/>
            <person name="Vagvoelgyi C."/>
            <person name="Patrignani A."/>
            <person name="Fitzpatrick D."/>
            <person name="Nagy I."/>
            <person name="Doyle S."/>
            <person name="Anderson J.B."/>
            <person name="Grigoriev I.V."/>
            <person name="Gueldener U."/>
            <person name="Muensterkoetter M."/>
            <person name="Nagy L.G."/>
        </authorList>
    </citation>
    <scope>NUCLEOTIDE SEQUENCE [LARGE SCALE GENOMIC DNA]</scope>
    <source>
        <strain evidence="2">C18/9</strain>
    </source>
</reference>
<evidence type="ECO:0000313" key="2">
    <source>
        <dbReference type="Proteomes" id="UP000219338"/>
    </source>
</evidence>
<protein>
    <submittedName>
        <fullName evidence="1">Uncharacterized protein</fullName>
    </submittedName>
</protein>
<accession>A0A284RJ83</accession>
<sequence length="130" mass="14144">MEEAAMIMPMISSLTIHDFAKETEPVTMTILSIVAAHKRTDRPCASAKDRIGAVYSVSCDGIDMELWVKVAKLNTTGADESKLHGSAVPRCSGFFTARAADCIPWSRISRKNNAGDSLPDDTYSCFDPND</sequence>
<dbReference type="AlphaFoldDB" id="A0A284RJ83"/>
<proteinExistence type="predicted"/>
<name>A0A284RJ83_ARMOS</name>
<dbReference type="Proteomes" id="UP000219338">
    <property type="component" value="Unassembled WGS sequence"/>
</dbReference>
<dbReference type="EMBL" id="FUEG01000009">
    <property type="protein sequence ID" value="SJL08802.1"/>
    <property type="molecule type" value="Genomic_DNA"/>
</dbReference>
<evidence type="ECO:0000313" key="1">
    <source>
        <dbReference type="EMBL" id="SJL08802.1"/>
    </source>
</evidence>
<gene>
    <name evidence="1" type="ORF">ARMOST_12172</name>
</gene>